<proteinExistence type="predicted"/>
<evidence type="ECO:0000313" key="9">
    <source>
        <dbReference type="Proteomes" id="UP000291920"/>
    </source>
</evidence>
<keyword evidence="5" id="KW-0411">Iron-sulfur</keyword>
<dbReference type="EMBL" id="RYUT01000004">
    <property type="protein sequence ID" value="RYQ29546.1"/>
    <property type="molecule type" value="Genomic_DNA"/>
</dbReference>
<gene>
    <name evidence="8" type="ORF">PG2017B_1735</name>
</gene>
<dbReference type="GO" id="GO:0051536">
    <property type="term" value="F:iron-sulfur cluster binding"/>
    <property type="evidence" value="ECO:0007669"/>
    <property type="project" value="UniProtKB-KW"/>
</dbReference>
<dbReference type="GO" id="GO:0052592">
    <property type="term" value="F:oxidoreductase activity, acting on CH or CH2 groups, with an iron-sulfur protein as acceptor"/>
    <property type="evidence" value="ECO:0007669"/>
    <property type="project" value="TreeGrafter"/>
</dbReference>
<dbReference type="RefSeq" id="WP_129871209.1">
    <property type="nucleotide sequence ID" value="NZ_RYUO01000004.1"/>
</dbReference>
<dbReference type="PANTHER" id="PTHR31332">
    <property type="entry name" value="7-HYDROXYMETHYL CHLOROPHYLL A REDUCTASE, CHLOROPLASTIC"/>
    <property type="match status" value="1"/>
</dbReference>
<reference evidence="8 9" key="1">
    <citation type="submission" date="2018-12" db="EMBL/GenBank/DDBJ databases">
        <title>Unveiling genomic diversity among members of the Bifidobacterium pseudolongum species, a widely distributed gut commensal of the animal kingdom.</title>
        <authorList>
            <person name="Lugli G.A."/>
            <person name="Duranti S."/>
            <person name="Albert K."/>
            <person name="Mancabelli L."/>
            <person name="Napoli S."/>
            <person name="Viappiani A."/>
            <person name="Anzalone R."/>
            <person name="Longhi G."/>
            <person name="Milani C."/>
            <person name="Turroni F."/>
            <person name="Alessandri G."/>
            <person name="Sela D.A."/>
            <person name="Van Sinderen D."/>
            <person name="Ventura M."/>
        </authorList>
    </citation>
    <scope>NUCLEOTIDE SEQUENCE [LARGE SCALE GENOMIC DNA]</scope>
    <source>
        <strain evidence="8 9">2017B</strain>
    </source>
</reference>
<comment type="caution">
    <text evidence="8">The sequence shown here is derived from an EMBL/GenBank/DDBJ whole genome shotgun (WGS) entry which is preliminary data.</text>
</comment>
<evidence type="ECO:0000256" key="1">
    <source>
        <dbReference type="ARBA" id="ARBA00001974"/>
    </source>
</evidence>
<dbReference type="Pfam" id="PF04422">
    <property type="entry name" value="FrhB_FdhB_N"/>
    <property type="match status" value="1"/>
</dbReference>
<comment type="cofactor">
    <cofactor evidence="1">
        <name>FAD</name>
        <dbReference type="ChEBI" id="CHEBI:57692"/>
    </cofactor>
</comment>
<dbReference type="GO" id="GO:0046872">
    <property type="term" value="F:metal ion binding"/>
    <property type="evidence" value="ECO:0007669"/>
    <property type="project" value="UniProtKB-KW"/>
</dbReference>
<keyword evidence="4" id="KW-0408">Iron</keyword>
<protein>
    <submittedName>
        <fullName evidence="8">Oxidoreductase</fullName>
    </submittedName>
</protein>
<evidence type="ECO:0000256" key="5">
    <source>
        <dbReference type="ARBA" id="ARBA00023014"/>
    </source>
</evidence>
<dbReference type="InterPro" id="IPR007516">
    <property type="entry name" value="Co_F420_Hydgase/DH_bsu_N"/>
</dbReference>
<evidence type="ECO:0000256" key="2">
    <source>
        <dbReference type="ARBA" id="ARBA00022723"/>
    </source>
</evidence>
<evidence type="ECO:0000256" key="4">
    <source>
        <dbReference type="ARBA" id="ARBA00023004"/>
    </source>
</evidence>
<keyword evidence="2" id="KW-0479">Metal-binding</keyword>
<dbReference type="Proteomes" id="UP000291920">
    <property type="component" value="Unassembled WGS sequence"/>
</dbReference>
<keyword evidence="3" id="KW-0560">Oxidoreductase</keyword>
<dbReference type="InterPro" id="IPR045220">
    <property type="entry name" value="FRHB/FDHB/HCAR-like"/>
</dbReference>
<accession>A0A4Q5AIA1</accession>
<dbReference type="InterPro" id="IPR007525">
    <property type="entry name" value="FrhB_FdhB_C"/>
</dbReference>
<dbReference type="Pfam" id="PF04432">
    <property type="entry name" value="FrhB_FdhB_C"/>
    <property type="match status" value="1"/>
</dbReference>
<dbReference type="PANTHER" id="PTHR31332:SF6">
    <property type="entry name" value="FORMATE DEHYDROGENASE SUBUNIT BETA"/>
    <property type="match status" value="1"/>
</dbReference>
<name>A0A4Q5AIA1_9BIFI</name>
<evidence type="ECO:0000313" key="8">
    <source>
        <dbReference type="EMBL" id="RYQ29546.1"/>
    </source>
</evidence>
<feature type="domain" description="Coenzyme F420 hydrogenase/dehydrogenase beta subunit N-terminal" evidence="6">
    <location>
        <begin position="89"/>
        <end position="165"/>
    </location>
</feature>
<organism evidence="8 9">
    <name type="scientific">Bifidobacterium pseudolongum subsp. globosum</name>
    <dbReference type="NCBI Taxonomy" id="1690"/>
    <lineage>
        <taxon>Bacteria</taxon>
        <taxon>Bacillati</taxon>
        <taxon>Actinomycetota</taxon>
        <taxon>Actinomycetes</taxon>
        <taxon>Bifidobacteriales</taxon>
        <taxon>Bifidobacteriaceae</taxon>
        <taxon>Bifidobacterium</taxon>
    </lineage>
</organism>
<evidence type="ECO:0000259" key="6">
    <source>
        <dbReference type="Pfam" id="PF04422"/>
    </source>
</evidence>
<evidence type="ECO:0000256" key="3">
    <source>
        <dbReference type="ARBA" id="ARBA00023002"/>
    </source>
</evidence>
<feature type="domain" description="Coenzyme F420 hydrogenase/dehydrogenase beta subunit C-terminal" evidence="7">
    <location>
        <begin position="173"/>
        <end position="344"/>
    </location>
</feature>
<dbReference type="AlphaFoldDB" id="A0A4Q5AIA1"/>
<sequence length="461" mass="52094">MGTIKQVIEGDYCIGCGVCPLLDSNLSIAMNDDGEYQAVRSEDTETSPADVVCPFANAALNEDILGKALFSKQQGIKHDDAIGYYLKTYVGYAISDGFRDRGSSGGMVSWVISQLFSSDKIDAVIHVKESSEQGLMYSYQVSRSIGEMEKGAKSKYYPIELSGVLEYVRTHDERFAIVGVPCFIKAIRQLETVNVTVASRIQYHIGLVCGHLKSTFFALSEAWEAGIPPQDVTLVDFRYKLPGCAASDYAIKAEGVVEGEKTEVIVPTRELSTTNWGYGYFKYNACEYCDDVLAETADITCGDAWLPGYDADSGGTNVVVVRSQEMLDIIDSKMDEVHLEEVPPEVIAQSQRSGLRHRREGLAYRLYLKDKKKEWRPTKRVQASDRIPYLRKKVYEYRMELSEQSFVAFREALKTTEGMKRFVQIMEPIVRKYRRVDNPLHRRLLRKMKTVSRKIQTKLNK</sequence>
<evidence type="ECO:0000259" key="7">
    <source>
        <dbReference type="Pfam" id="PF04432"/>
    </source>
</evidence>